<evidence type="ECO:0008006" key="4">
    <source>
        <dbReference type="Google" id="ProtNLM"/>
    </source>
</evidence>
<keyword evidence="1" id="KW-0472">Membrane</keyword>
<name>A0A934SAU7_9BACT</name>
<evidence type="ECO:0000256" key="1">
    <source>
        <dbReference type="SAM" id="Phobius"/>
    </source>
</evidence>
<evidence type="ECO:0000313" key="2">
    <source>
        <dbReference type="EMBL" id="MBK1884595.1"/>
    </source>
</evidence>
<reference evidence="2" key="1">
    <citation type="submission" date="2021-01" db="EMBL/GenBank/DDBJ databases">
        <title>Modified the classification status of verrucomicrobia.</title>
        <authorList>
            <person name="Feng X."/>
        </authorList>
    </citation>
    <scope>NUCLEOTIDE SEQUENCE</scope>
    <source>
        <strain evidence="2">KCTC 22041</strain>
    </source>
</reference>
<dbReference type="AlphaFoldDB" id="A0A934SAU7"/>
<dbReference type="InterPro" id="IPR011993">
    <property type="entry name" value="PH-like_dom_sf"/>
</dbReference>
<gene>
    <name evidence="2" type="ORF">JIN85_19420</name>
</gene>
<dbReference type="RefSeq" id="WP_200273936.1">
    <property type="nucleotide sequence ID" value="NZ_JAENIJ010000062.1"/>
</dbReference>
<dbReference type="Gene3D" id="2.30.29.30">
    <property type="entry name" value="Pleckstrin-homology domain (PH domain)/Phosphotyrosine-binding domain (PTB)"/>
    <property type="match status" value="1"/>
</dbReference>
<feature type="transmembrane region" description="Helical" evidence="1">
    <location>
        <begin position="39"/>
        <end position="60"/>
    </location>
</feature>
<dbReference type="Proteomes" id="UP000603141">
    <property type="component" value="Unassembled WGS sequence"/>
</dbReference>
<evidence type="ECO:0000313" key="3">
    <source>
        <dbReference type="Proteomes" id="UP000603141"/>
    </source>
</evidence>
<keyword evidence="1" id="KW-0812">Transmembrane</keyword>
<dbReference type="EMBL" id="JAENIJ010000062">
    <property type="protein sequence ID" value="MBK1884595.1"/>
    <property type="molecule type" value="Genomic_DNA"/>
</dbReference>
<keyword evidence="3" id="KW-1185">Reference proteome</keyword>
<proteinExistence type="predicted"/>
<feature type="transmembrane region" description="Helical" evidence="1">
    <location>
        <begin position="12"/>
        <end position="33"/>
    </location>
</feature>
<protein>
    <recommendedName>
        <fullName evidence="4">GRAM domain-containing protein</fullName>
    </recommendedName>
</protein>
<organism evidence="2 3">
    <name type="scientific">Luteolibacter pohnpeiensis</name>
    <dbReference type="NCBI Taxonomy" id="454153"/>
    <lineage>
        <taxon>Bacteria</taxon>
        <taxon>Pseudomonadati</taxon>
        <taxon>Verrucomicrobiota</taxon>
        <taxon>Verrucomicrobiia</taxon>
        <taxon>Verrucomicrobiales</taxon>
        <taxon>Verrucomicrobiaceae</taxon>
        <taxon>Luteolibacter</taxon>
    </lineage>
</organism>
<sequence length="180" mass="20173">MPQPVMQSFRNWMKVALVTGMLYGISMGVFFSLMSGRWYMGLPTGILAGLIFGPTFSWLMRVFTKRQIAKFQVDTPGFGSETLLMEGPANHFKGVEAVGGYLWVTDARVHFSSHSFNIQNHTWTVLISDIQKVTPVKTLGTIDNGLRISTTKGDVRFVVNNSRGWAELIQKHISTHPLTH</sequence>
<keyword evidence="1" id="KW-1133">Transmembrane helix</keyword>
<comment type="caution">
    <text evidence="2">The sequence shown here is derived from an EMBL/GenBank/DDBJ whole genome shotgun (WGS) entry which is preliminary data.</text>
</comment>
<accession>A0A934SAU7</accession>